<keyword evidence="7" id="KW-0051">Antiviral defense</keyword>
<dbReference type="InterPro" id="IPR043502">
    <property type="entry name" value="DNA/RNA_pol_sf"/>
</dbReference>
<dbReference type="InterPro" id="IPR051083">
    <property type="entry name" value="GrpII_Intron_Splice-Mob/Def"/>
</dbReference>
<keyword evidence="6 11" id="KW-0695">RNA-directed DNA polymerase</keyword>
<dbReference type="Pfam" id="PF08388">
    <property type="entry name" value="GIIM"/>
    <property type="match status" value="1"/>
</dbReference>
<keyword evidence="5" id="KW-0460">Magnesium</keyword>
<evidence type="ECO:0000313" key="12">
    <source>
        <dbReference type="Proteomes" id="UP001219862"/>
    </source>
</evidence>
<evidence type="ECO:0000256" key="3">
    <source>
        <dbReference type="ARBA" id="ARBA00022695"/>
    </source>
</evidence>
<dbReference type="CDD" id="cd01651">
    <property type="entry name" value="RT_G2_intron"/>
    <property type="match status" value="1"/>
</dbReference>
<dbReference type="GO" id="GO:0003964">
    <property type="term" value="F:RNA-directed DNA polymerase activity"/>
    <property type="evidence" value="ECO:0007669"/>
    <property type="project" value="UniProtKB-KW"/>
</dbReference>
<evidence type="ECO:0000256" key="9">
    <source>
        <dbReference type="ARBA" id="ARBA00048173"/>
    </source>
</evidence>
<comment type="caution">
    <text evidence="11">The sequence shown here is derived from an EMBL/GenBank/DDBJ whole genome shotgun (WGS) entry which is preliminary data.</text>
</comment>
<evidence type="ECO:0000256" key="6">
    <source>
        <dbReference type="ARBA" id="ARBA00022918"/>
    </source>
</evidence>
<dbReference type="InterPro" id="IPR000477">
    <property type="entry name" value="RT_dom"/>
</dbReference>
<dbReference type="PRINTS" id="PR00866">
    <property type="entry name" value="RNADNAPOLMS"/>
</dbReference>
<evidence type="ECO:0000256" key="4">
    <source>
        <dbReference type="ARBA" id="ARBA00022723"/>
    </source>
</evidence>
<keyword evidence="4" id="KW-0479">Metal-binding</keyword>
<gene>
    <name evidence="11" type="primary">ltrA</name>
    <name evidence="11" type="ORF">PRZ01_16360</name>
</gene>
<evidence type="ECO:0000256" key="1">
    <source>
        <dbReference type="ARBA" id="ARBA00012493"/>
    </source>
</evidence>
<dbReference type="EMBL" id="JAQQXS010000016">
    <property type="protein sequence ID" value="MDC8786763.1"/>
    <property type="molecule type" value="Genomic_DNA"/>
</dbReference>
<dbReference type="InterPro" id="IPR013597">
    <property type="entry name" value="Mat_intron_G2"/>
</dbReference>
<accession>A0ABT5KUZ8</accession>
<dbReference type="InterPro" id="IPR030931">
    <property type="entry name" value="Group_II_RT_mat"/>
</dbReference>
<dbReference type="RefSeq" id="WP_273597877.1">
    <property type="nucleotide sequence ID" value="NZ_JAQQXS010000016.1"/>
</dbReference>
<comment type="similarity">
    <text evidence="8">Belongs to the bacterial reverse transcriptase family.</text>
</comment>
<evidence type="ECO:0000256" key="5">
    <source>
        <dbReference type="ARBA" id="ARBA00022842"/>
    </source>
</evidence>
<keyword evidence="3 11" id="KW-0548">Nucleotidyltransferase</keyword>
<evidence type="ECO:0000256" key="2">
    <source>
        <dbReference type="ARBA" id="ARBA00022679"/>
    </source>
</evidence>
<comment type="catalytic activity">
    <reaction evidence="9">
        <text>DNA(n) + a 2'-deoxyribonucleoside 5'-triphosphate = DNA(n+1) + diphosphate</text>
        <dbReference type="Rhea" id="RHEA:22508"/>
        <dbReference type="Rhea" id="RHEA-COMP:17339"/>
        <dbReference type="Rhea" id="RHEA-COMP:17340"/>
        <dbReference type="ChEBI" id="CHEBI:33019"/>
        <dbReference type="ChEBI" id="CHEBI:61560"/>
        <dbReference type="ChEBI" id="CHEBI:173112"/>
        <dbReference type="EC" id="2.7.7.49"/>
    </reaction>
</comment>
<keyword evidence="2 11" id="KW-0808">Transferase</keyword>
<dbReference type="EC" id="2.7.7.49" evidence="1"/>
<protein>
    <recommendedName>
        <fullName evidence="1">RNA-directed DNA polymerase</fullName>
        <ecNumber evidence="1">2.7.7.49</ecNumber>
    </recommendedName>
</protein>
<name>A0ABT5KUZ8_9BURK</name>
<keyword evidence="12" id="KW-1185">Reference proteome</keyword>
<proteinExistence type="inferred from homology"/>
<evidence type="ECO:0000259" key="10">
    <source>
        <dbReference type="PROSITE" id="PS50878"/>
    </source>
</evidence>
<feature type="domain" description="Reverse transcriptase" evidence="10">
    <location>
        <begin position="45"/>
        <end position="271"/>
    </location>
</feature>
<evidence type="ECO:0000313" key="11">
    <source>
        <dbReference type="EMBL" id="MDC8786763.1"/>
    </source>
</evidence>
<dbReference type="PANTHER" id="PTHR34047:SF8">
    <property type="entry name" value="PROTEIN YKFC"/>
    <property type="match status" value="1"/>
</dbReference>
<dbReference type="Proteomes" id="UP001219862">
    <property type="component" value="Unassembled WGS sequence"/>
</dbReference>
<dbReference type="PANTHER" id="PTHR34047">
    <property type="entry name" value="NUCLEAR INTRON MATURASE 1, MITOCHONDRIAL-RELATED"/>
    <property type="match status" value="1"/>
</dbReference>
<evidence type="ECO:0000256" key="7">
    <source>
        <dbReference type="ARBA" id="ARBA00023118"/>
    </source>
</evidence>
<dbReference type="InterPro" id="IPR000123">
    <property type="entry name" value="Reverse_transcriptase_msDNA"/>
</dbReference>
<reference evidence="11 12" key="1">
    <citation type="submission" date="2022-10" db="EMBL/GenBank/DDBJ databases">
        <title>paucibacter sp. hw8 Genome sequencing.</title>
        <authorList>
            <person name="Park S."/>
        </authorList>
    </citation>
    <scope>NUCLEOTIDE SEQUENCE [LARGE SCALE GENOMIC DNA]</scope>
    <source>
        <strain evidence="12">hw8</strain>
    </source>
</reference>
<sequence length="417" mass="47657">MAQVVSRANMQLAFSRVMRNRGAPGVDGMRCEDLKAWLLVNWAHTKKALLEGRYRPQAVRRVDIPKPQGGVRTLGVPTVVDRLIQQALHQALQPIFEPTFSDGSYGFRPGRSAQQAVEKAAEFIRAGKHWVVDMDLEKFFDRVNHDVLMARVARQVSDTQVLRLIRRYLQAGMMVDGVETARQEGTPQGGPLSPLLSNILLTDLDRHLEKRNLSFCRYADDCNIYVGSQRAGQRIMDSVTTFLAERLKLTVNAAKSAVARPWERKFLGYSTTLRDKKIRIAKPSIERLRLTVRRTCAQGRGRALSDTIERLNPILRGWMNYFSLTQSRKPIEELDAWVRRRLRCMVWRQWKTPKTRESKMRSCGLDAQRAWRSSVNGYGPWWNAGAKHMVAALPPKYFTRLGLVSLVATHQHLQRSA</sequence>
<dbReference type="NCBIfam" id="TIGR04416">
    <property type="entry name" value="group_II_RT_mat"/>
    <property type="match status" value="1"/>
</dbReference>
<organism evidence="11 12">
    <name type="scientific">Roseateles koreensis</name>
    <dbReference type="NCBI Taxonomy" id="2987526"/>
    <lineage>
        <taxon>Bacteria</taxon>
        <taxon>Pseudomonadati</taxon>
        <taxon>Pseudomonadota</taxon>
        <taxon>Betaproteobacteria</taxon>
        <taxon>Burkholderiales</taxon>
        <taxon>Sphaerotilaceae</taxon>
        <taxon>Roseateles</taxon>
    </lineage>
</organism>
<dbReference type="SUPFAM" id="SSF56672">
    <property type="entry name" value="DNA/RNA polymerases"/>
    <property type="match status" value="1"/>
</dbReference>
<evidence type="ECO:0000256" key="8">
    <source>
        <dbReference type="ARBA" id="ARBA00034120"/>
    </source>
</evidence>
<dbReference type="PROSITE" id="PS50878">
    <property type="entry name" value="RT_POL"/>
    <property type="match status" value="1"/>
</dbReference>
<dbReference type="Pfam" id="PF00078">
    <property type="entry name" value="RVT_1"/>
    <property type="match status" value="1"/>
</dbReference>